<sequence length="28" mass="3214">MITSKATKTDLEEVLELIHTVLIMQRLS</sequence>
<protein>
    <submittedName>
        <fullName evidence="1">Uncharacterized protein</fullName>
    </submittedName>
</protein>
<proteinExistence type="predicted"/>
<accession>A0A381S4P8</accession>
<dbReference type="EMBL" id="UINC01002665">
    <property type="protein sequence ID" value="SUZ99062.1"/>
    <property type="molecule type" value="Genomic_DNA"/>
</dbReference>
<dbReference type="AlphaFoldDB" id="A0A381S4P8"/>
<name>A0A381S4P8_9ZZZZ</name>
<reference evidence="1" key="1">
    <citation type="submission" date="2018-05" db="EMBL/GenBank/DDBJ databases">
        <authorList>
            <person name="Lanie J.A."/>
            <person name="Ng W.-L."/>
            <person name="Kazmierczak K.M."/>
            <person name="Andrzejewski T.M."/>
            <person name="Davidsen T.M."/>
            <person name="Wayne K.J."/>
            <person name="Tettelin H."/>
            <person name="Glass J.I."/>
            <person name="Rusch D."/>
            <person name="Podicherti R."/>
            <person name="Tsui H.-C.T."/>
            <person name="Winkler M.E."/>
        </authorList>
    </citation>
    <scope>NUCLEOTIDE SEQUENCE</scope>
</reference>
<gene>
    <name evidence="1" type="ORF">METZ01_LOCUS51916</name>
</gene>
<organism evidence="1">
    <name type="scientific">marine metagenome</name>
    <dbReference type="NCBI Taxonomy" id="408172"/>
    <lineage>
        <taxon>unclassified sequences</taxon>
        <taxon>metagenomes</taxon>
        <taxon>ecological metagenomes</taxon>
    </lineage>
</organism>
<evidence type="ECO:0000313" key="1">
    <source>
        <dbReference type="EMBL" id="SUZ99062.1"/>
    </source>
</evidence>